<evidence type="ECO:0000313" key="14">
    <source>
        <dbReference type="EMBL" id="EDP47725.1"/>
    </source>
</evidence>
<dbReference type="PANTHER" id="PTHR11452:SF75">
    <property type="entry name" value="ALPHA-GALACTOSIDASE MEL1"/>
    <property type="match status" value="1"/>
</dbReference>
<feature type="domain" description="Alpha galactosidase C-terminal" evidence="13">
    <location>
        <begin position="371"/>
        <end position="435"/>
    </location>
</feature>
<dbReference type="CDD" id="cd14792">
    <property type="entry name" value="GH27"/>
    <property type="match status" value="1"/>
</dbReference>
<evidence type="ECO:0000256" key="8">
    <source>
        <dbReference type="ARBA" id="ARBA00022801"/>
    </source>
</evidence>
<evidence type="ECO:0000256" key="5">
    <source>
        <dbReference type="ARBA" id="ARBA00012755"/>
    </source>
</evidence>
<comment type="subcellular location">
    <subcellularLocation>
        <location evidence="3">Secreted</location>
    </subcellularLocation>
</comment>
<comment type="function">
    <text evidence="2">Hydrolyzes a variety of simple alpha-D-galactoside as well as more complex molecules such as oligosaccharides and polysaccharides.</text>
</comment>
<dbReference type="FunFam" id="3.20.20.70:FF:000202">
    <property type="entry name" value="Alpha-galactosidase"/>
    <property type="match status" value="1"/>
</dbReference>
<dbReference type="PhylomeDB" id="B0YDJ1"/>
<dbReference type="PANTHER" id="PTHR11452">
    <property type="entry name" value="ALPHA-GALACTOSIDASE/ALPHA-N-ACETYLGALACTOSAMINIDASE"/>
    <property type="match status" value="1"/>
</dbReference>
<dbReference type="PRINTS" id="PR00748">
    <property type="entry name" value="MELIBIASE"/>
</dbReference>
<dbReference type="EMBL" id="DS499602">
    <property type="protein sequence ID" value="EDP47725.1"/>
    <property type="molecule type" value="Genomic_DNA"/>
</dbReference>
<dbReference type="SUPFAM" id="SSF51011">
    <property type="entry name" value="Glycosyl hydrolase domain"/>
    <property type="match status" value="1"/>
</dbReference>
<dbReference type="FunFam" id="2.60.40.1180:FF:000070">
    <property type="entry name" value="Alpha-galactosidase"/>
    <property type="match status" value="1"/>
</dbReference>
<keyword evidence="11 12" id="KW-0326">Glycosidase</keyword>
<dbReference type="Gene3D" id="3.20.20.70">
    <property type="entry name" value="Aldolase class I"/>
    <property type="match status" value="1"/>
</dbReference>
<keyword evidence="9 12" id="KW-1015">Disulfide bond</keyword>
<reference evidence="14 15" key="1">
    <citation type="journal article" date="2008" name="PLoS Genet.">
        <title>Genomic islands in the pathogenic filamentous fungus Aspergillus fumigatus.</title>
        <authorList>
            <person name="Fedorova N.D."/>
            <person name="Khaldi N."/>
            <person name="Joardar V.S."/>
            <person name="Maiti R."/>
            <person name="Amedeo P."/>
            <person name="Anderson M.J."/>
            <person name="Crabtree J."/>
            <person name="Silva J.C."/>
            <person name="Badger J.H."/>
            <person name="Albarraq A."/>
            <person name="Angiuoli S."/>
            <person name="Bussey H."/>
            <person name="Bowyer P."/>
            <person name="Cotty P.J."/>
            <person name="Dyer P.S."/>
            <person name="Egan A."/>
            <person name="Galens K."/>
            <person name="Fraser-Liggett C.M."/>
            <person name="Haas B.J."/>
            <person name="Inman J.M."/>
            <person name="Kent R."/>
            <person name="Lemieux S."/>
            <person name="Malavazi I."/>
            <person name="Orvis J."/>
            <person name="Roemer T."/>
            <person name="Ronning C.M."/>
            <person name="Sundaram J.P."/>
            <person name="Sutton G."/>
            <person name="Turner G."/>
            <person name="Venter J.C."/>
            <person name="White O.R."/>
            <person name="Whitty B.R."/>
            <person name="Youngman P."/>
            <person name="Wolfe K.H."/>
            <person name="Goldman G.H."/>
            <person name="Wortman J.R."/>
            <person name="Jiang B."/>
            <person name="Denning D.W."/>
            <person name="Nierman W.C."/>
        </authorList>
    </citation>
    <scope>NUCLEOTIDE SEQUENCE [LARGE SCALE GENOMIC DNA]</scope>
    <source>
        <strain evidence="15">CBS 144.89 / FGSC A1163 / CEA10</strain>
    </source>
</reference>
<dbReference type="GO" id="GO:0004557">
    <property type="term" value="F:alpha-galactosidase activity"/>
    <property type="evidence" value="ECO:0007669"/>
    <property type="project" value="UniProtKB-EC"/>
</dbReference>
<keyword evidence="7" id="KW-0732">Signal</keyword>
<dbReference type="PROSITE" id="PS00512">
    <property type="entry name" value="ALPHA_GALACTOSIDASE"/>
    <property type="match status" value="1"/>
</dbReference>
<dbReference type="PRINTS" id="PR00740">
    <property type="entry name" value="GLHYDRLASE27"/>
</dbReference>
<evidence type="ECO:0000256" key="1">
    <source>
        <dbReference type="ARBA" id="ARBA00001255"/>
    </source>
</evidence>
<sequence length="512" mass="56326">MHISGYKIPSNQGQAIWRNIYCNCQLLLLWLRVTVFLQTLSSLHNGALFTAALRGALRPQGFCIEQWLSSNTADGMVILDAAERIVSLGFKDLGYEYVVLDDCWSAGRNSSGYLIADSEKFPNGIAHLADKVHELGLKIGIYSSAGRWTCARYEGSLGYEEKDAALWASWGIDYLKYDNCYNEGEEGTPKLSFDRYNAMFKALNATGRPMLYSLCNWGVDGPWNFAPTIANSWRTTGDLSNVWDRDDVNCPCSELDGLDCKTPGYKCSIMNVLNKAVYYPSKAIPGAWNDLDMLQVGNGGLTDDESIAHMSLWAALKSPLLMTNVMTKIDPPTLSILQNPAVLAVSQDPLASTPVRQWRYFVDDVDENGKGEIQMYSGPLSGGDQLVLLLNAGSKAREMNATLVDIFWESGAKGTAKQVKQHWDVYDLWANRMSNEDAAAIINGTFTGPSPYNLTAMGGAHEVYSRPLPSNSKVLMGSKVGSVQPSGTVTAYVRPHGVAMLRLRATDKKDEL</sequence>
<dbReference type="Pfam" id="PF16499">
    <property type="entry name" value="Melibiase_2"/>
    <property type="match status" value="1"/>
</dbReference>
<evidence type="ECO:0000256" key="9">
    <source>
        <dbReference type="ARBA" id="ARBA00023157"/>
    </source>
</evidence>
<proteinExistence type="inferred from homology"/>
<evidence type="ECO:0000256" key="12">
    <source>
        <dbReference type="RuleBase" id="RU361168"/>
    </source>
</evidence>
<evidence type="ECO:0000256" key="11">
    <source>
        <dbReference type="ARBA" id="ARBA00023295"/>
    </source>
</evidence>
<dbReference type="InterPro" id="IPR013785">
    <property type="entry name" value="Aldolase_TIM"/>
</dbReference>
<keyword evidence="6" id="KW-0964">Secreted</keyword>
<comment type="similarity">
    <text evidence="4 12">Belongs to the glycosyl hydrolase 27 family.</text>
</comment>
<evidence type="ECO:0000256" key="4">
    <source>
        <dbReference type="ARBA" id="ARBA00009743"/>
    </source>
</evidence>
<evidence type="ECO:0000256" key="2">
    <source>
        <dbReference type="ARBA" id="ARBA00003969"/>
    </source>
</evidence>
<evidence type="ECO:0000256" key="3">
    <source>
        <dbReference type="ARBA" id="ARBA00004613"/>
    </source>
</evidence>
<dbReference type="InterPro" id="IPR017853">
    <property type="entry name" value="GH"/>
</dbReference>
<dbReference type="InterPro" id="IPR013780">
    <property type="entry name" value="Glyco_hydro_b"/>
</dbReference>
<dbReference type="InterPro" id="IPR006215">
    <property type="entry name" value="Glyco_hydro_melibiase"/>
</dbReference>
<dbReference type="InterPro" id="IPR000111">
    <property type="entry name" value="Glyco_hydro_27/36_CS"/>
</dbReference>
<dbReference type="AlphaFoldDB" id="B0YDJ1"/>
<name>B0YDJ1_ASPFC</name>
<evidence type="ECO:0000256" key="6">
    <source>
        <dbReference type="ARBA" id="ARBA00022525"/>
    </source>
</evidence>
<dbReference type="InterPro" id="IPR002241">
    <property type="entry name" value="Glyco_hydro_27"/>
</dbReference>
<keyword evidence="10" id="KW-0325">Glycoprotein</keyword>
<protein>
    <recommendedName>
        <fullName evidence="5 12">Alpha-galactosidase</fullName>
        <ecNumber evidence="5 12">3.2.1.22</ecNumber>
    </recommendedName>
    <alternativeName>
        <fullName evidence="12">Melibiase</fullName>
    </alternativeName>
</protein>
<keyword evidence="8 12" id="KW-0378">Hydrolase</keyword>
<accession>B0YDJ1</accession>
<dbReference type="InterPro" id="IPR041233">
    <property type="entry name" value="Melibiase_C"/>
</dbReference>
<dbReference type="OrthoDB" id="5795902at2759"/>
<evidence type="ECO:0000256" key="10">
    <source>
        <dbReference type="ARBA" id="ARBA00023180"/>
    </source>
</evidence>
<dbReference type="Gene3D" id="2.60.40.1180">
    <property type="entry name" value="Golgi alpha-mannosidase II"/>
    <property type="match status" value="1"/>
</dbReference>
<evidence type="ECO:0000313" key="15">
    <source>
        <dbReference type="Proteomes" id="UP000001699"/>
    </source>
</evidence>
<dbReference type="GO" id="GO:0005995">
    <property type="term" value="P:melibiose catabolic process"/>
    <property type="evidence" value="ECO:0007669"/>
    <property type="project" value="UniProtKB-ARBA"/>
</dbReference>
<gene>
    <name evidence="14" type="ORF">AFUB_095770</name>
</gene>
<dbReference type="SUPFAM" id="SSF51445">
    <property type="entry name" value="(Trans)glycosidases"/>
    <property type="match status" value="1"/>
</dbReference>
<dbReference type="Proteomes" id="UP000001699">
    <property type="component" value="Unassembled WGS sequence"/>
</dbReference>
<dbReference type="GO" id="GO:0005576">
    <property type="term" value="C:extracellular region"/>
    <property type="evidence" value="ECO:0007669"/>
    <property type="project" value="UniProtKB-SubCell"/>
</dbReference>
<dbReference type="VEuPathDB" id="FungiDB:AFUB_095770"/>
<evidence type="ECO:0000259" key="13">
    <source>
        <dbReference type="Pfam" id="PF17801"/>
    </source>
</evidence>
<keyword evidence="15" id="KW-1185">Reference proteome</keyword>
<evidence type="ECO:0000256" key="7">
    <source>
        <dbReference type="ARBA" id="ARBA00022729"/>
    </source>
</evidence>
<dbReference type="HOGENOM" id="CLU_013093_1_0_1"/>
<organism evidence="14 15">
    <name type="scientific">Aspergillus fumigatus (strain CBS 144.89 / FGSC A1163 / CEA10)</name>
    <name type="common">Neosartorya fumigata</name>
    <dbReference type="NCBI Taxonomy" id="451804"/>
    <lineage>
        <taxon>Eukaryota</taxon>
        <taxon>Fungi</taxon>
        <taxon>Dikarya</taxon>
        <taxon>Ascomycota</taxon>
        <taxon>Pezizomycotina</taxon>
        <taxon>Eurotiomycetes</taxon>
        <taxon>Eurotiomycetidae</taxon>
        <taxon>Eurotiales</taxon>
        <taxon>Aspergillaceae</taxon>
        <taxon>Aspergillus</taxon>
        <taxon>Aspergillus subgen. Fumigati</taxon>
    </lineage>
</organism>
<comment type="catalytic activity">
    <reaction evidence="1 12">
        <text>Hydrolysis of terminal, non-reducing alpha-D-galactose residues in alpha-D-galactosides, including galactose oligosaccharides, galactomannans and galactolipids.</text>
        <dbReference type="EC" id="3.2.1.22"/>
    </reaction>
</comment>
<dbReference type="Pfam" id="PF17801">
    <property type="entry name" value="Melibiase_C"/>
    <property type="match status" value="1"/>
</dbReference>
<dbReference type="EC" id="3.2.1.22" evidence="5 12"/>